<gene>
    <name evidence="1" type="ORF">EVEC_LOCUS1438</name>
</gene>
<dbReference type="WBParaSite" id="EVEC_0000173001-mRNA-1">
    <property type="protein sequence ID" value="EVEC_0000173001-mRNA-1"/>
    <property type="gene ID" value="EVEC_0000173001"/>
</dbReference>
<sequence>MVDSEALGEQERKNGSSVIVGNMYMEKFLIKVASMGDCPPSLDRLMVEQMIDLAGADSSNLKVISETVPKLNVHSSKFACIFCLKLLRKLLRRGIGFDRKENVTSFLHRCLKAVRMEDFSFLCAIFQLLSVLEGQGIADEFQTDAWNLAISCLKTDGMTIFVKKATCEYCKLLIEKKDCNLDFAPLVSVLCSGDDSFDCISEIFVAHPEMISEAAAEIFCSNALKKRSFTHSYVELLAVLFEKNVRLIDLVTSKKWISQRLKLNVLRCMVSNGCSGIMKDLLQERNLTLGDLLACFKYLSEKEQTSYLVEWIPKLNDLVICPKEDVVAFLQSPWIDEKKYDDIFDSLLERFWKSPDLLRIMLQRYGNWALKKQQSVINLASSSFSSPDWERRDAAIELLRCLPKVAFRDGKRLKRA</sequence>
<dbReference type="InterPro" id="IPR016024">
    <property type="entry name" value="ARM-type_fold"/>
</dbReference>
<evidence type="ECO:0000313" key="1">
    <source>
        <dbReference type="EMBL" id="VDD86295.1"/>
    </source>
</evidence>
<dbReference type="Proteomes" id="UP000274131">
    <property type="component" value="Unassembled WGS sequence"/>
</dbReference>
<evidence type="ECO:0000313" key="2">
    <source>
        <dbReference type="Proteomes" id="UP000274131"/>
    </source>
</evidence>
<organism evidence="3">
    <name type="scientific">Enterobius vermicularis</name>
    <name type="common">Human pinworm</name>
    <dbReference type="NCBI Taxonomy" id="51028"/>
    <lineage>
        <taxon>Eukaryota</taxon>
        <taxon>Metazoa</taxon>
        <taxon>Ecdysozoa</taxon>
        <taxon>Nematoda</taxon>
        <taxon>Chromadorea</taxon>
        <taxon>Rhabditida</taxon>
        <taxon>Spirurina</taxon>
        <taxon>Oxyuridomorpha</taxon>
        <taxon>Oxyuroidea</taxon>
        <taxon>Oxyuridae</taxon>
        <taxon>Enterobius</taxon>
    </lineage>
</organism>
<accession>A0A0N4UW79</accession>
<evidence type="ECO:0000313" key="3">
    <source>
        <dbReference type="WBParaSite" id="EVEC_0000173001-mRNA-1"/>
    </source>
</evidence>
<protein>
    <submittedName>
        <fullName evidence="1 3">Uncharacterized protein</fullName>
    </submittedName>
</protein>
<dbReference type="SUPFAM" id="SSF48371">
    <property type="entry name" value="ARM repeat"/>
    <property type="match status" value="1"/>
</dbReference>
<reference evidence="3" key="1">
    <citation type="submission" date="2017-02" db="UniProtKB">
        <authorList>
            <consortium name="WormBaseParasite"/>
        </authorList>
    </citation>
    <scope>IDENTIFICATION</scope>
</reference>
<dbReference type="AlphaFoldDB" id="A0A0N4UW79"/>
<dbReference type="EMBL" id="UXUI01007211">
    <property type="protein sequence ID" value="VDD86295.1"/>
    <property type="molecule type" value="Genomic_DNA"/>
</dbReference>
<reference evidence="1 2" key="2">
    <citation type="submission" date="2018-10" db="EMBL/GenBank/DDBJ databases">
        <authorList>
            <consortium name="Pathogen Informatics"/>
        </authorList>
    </citation>
    <scope>NUCLEOTIDE SEQUENCE [LARGE SCALE GENOMIC DNA]</scope>
</reference>
<proteinExistence type="predicted"/>
<keyword evidence="2" id="KW-1185">Reference proteome</keyword>
<name>A0A0N4UW79_ENTVE</name>